<dbReference type="Gene3D" id="1.10.260.40">
    <property type="entry name" value="lambda repressor-like DNA-binding domains"/>
    <property type="match status" value="1"/>
</dbReference>
<feature type="domain" description="HTH lacI-type" evidence="5">
    <location>
        <begin position="36"/>
        <end position="90"/>
    </location>
</feature>
<dbReference type="PANTHER" id="PTHR30146">
    <property type="entry name" value="LACI-RELATED TRANSCRIPTIONAL REPRESSOR"/>
    <property type="match status" value="1"/>
</dbReference>
<comment type="caution">
    <text evidence="6">The sequence shown here is derived from an EMBL/GenBank/DDBJ whole genome shotgun (WGS) entry which is preliminary data.</text>
</comment>
<dbReference type="CDD" id="cd01392">
    <property type="entry name" value="HTH_LacI"/>
    <property type="match status" value="1"/>
</dbReference>
<keyword evidence="2 6" id="KW-0238">DNA-binding</keyword>
<dbReference type="AlphaFoldDB" id="A0A7K3TBR8"/>
<dbReference type="SMART" id="SM00354">
    <property type="entry name" value="HTH_LACI"/>
    <property type="match status" value="1"/>
</dbReference>
<proteinExistence type="predicted"/>
<dbReference type="Pfam" id="PF13377">
    <property type="entry name" value="Peripla_BP_3"/>
    <property type="match status" value="1"/>
</dbReference>
<dbReference type="Gene3D" id="3.40.50.2300">
    <property type="match status" value="2"/>
</dbReference>
<dbReference type="Proteomes" id="UP000469943">
    <property type="component" value="Unassembled WGS sequence"/>
</dbReference>
<evidence type="ECO:0000256" key="4">
    <source>
        <dbReference type="SAM" id="MobiDB-lite"/>
    </source>
</evidence>
<dbReference type="GO" id="GO:0003700">
    <property type="term" value="F:DNA-binding transcription factor activity"/>
    <property type="evidence" value="ECO:0007669"/>
    <property type="project" value="TreeGrafter"/>
</dbReference>
<dbReference type="PANTHER" id="PTHR30146:SF109">
    <property type="entry name" value="HTH-TYPE TRANSCRIPTIONAL REGULATOR GALS"/>
    <property type="match status" value="1"/>
</dbReference>
<reference evidence="6 7" key="1">
    <citation type="submission" date="2019-10" db="EMBL/GenBank/DDBJ databases">
        <title>Bifidobacterium from non-human primates.</title>
        <authorList>
            <person name="Modesto M."/>
        </authorList>
    </citation>
    <scope>NUCLEOTIDE SEQUENCE [LARGE SCALE GENOMIC DNA]</scope>
    <source>
        <strain evidence="6 7">TREM</strain>
    </source>
</reference>
<dbReference type="PROSITE" id="PS00356">
    <property type="entry name" value="HTH_LACI_1"/>
    <property type="match status" value="1"/>
</dbReference>
<dbReference type="OrthoDB" id="37081at2"/>
<dbReference type="RefSeq" id="WP_152358024.1">
    <property type="nucleotide sequence ID" value="NZ_WBSM01000003.1"/>
</dbReference>
<keyword evidence="3" id="KW-0804">Transcription</keyword>
<dbReference type="PROSITE" id="PS50932">
    <property type="entry name" value="HTH_LACI_2"/>
    <property type="match status" value="1"/>
</dbReference>
<evidence type="ECO:0000313" key="7">
    <source>
        <dbReference type="Proteomes" id="UP000469943"/>
    </source>
</evidence>
<name>A0A7K3TBR8_9BIFI</name>
<evidence type="ECO:0000256" key="2">
    <source>
        <dbReference type="ARBA" id="ARBA00023125"/>
    </source>
</evidence>
<feature type="region of interest" description="Disordered" evidence="4">
    <location>
        <begin position="374"/>
        <end position="423"/>
    </location>
</feature>
<evidence type="ECO:0000256" key="1">
    <source>
        <dbReference type="ARBA" id="ARBA00023015"/>
    </source>
</evidence>
<gene>
    <name evidence="6" type="ORF">GFD24_05050</name>
</gene>
<organism evidence="6 7">
    <name type="scientific">Bifidobacterium ramosum</name>
    <dbReference type="NCBI Taxonomy" id="1798158"/>
    <lineage>
        <taxon>Bacteria</taxon>
        <taxon>Bacillati</taxon>
        <taxon>Actinomycetota</taxon>
        <taxon>Actinomycetes</taxon>
        <taxon>Bifidobacteriales</taxon>
        <taxon>Bifidobacteriaceae</taxon>
        <taxon>Bifidobacterium</taxon>
    </lineage>
</organism>
<dbReference type="GO" id="GO:0000976">
    <property type="term" value="F:transcription cis-regulatory region binding"/>
    <property type="evidence" value="ECO:0007669"/>
    <property type="project" value="TreeGrafter"/>
</dbReference>
<dbReference type="SUPFAM" id="SSF53822">
    <property type="entry name" value="Periplasmic binding protein-like I"/>
    <property type="match status" value="1"/>
</dbReference>
<evidence type="ECO:0000259" key="5">
    <source>
        <dbReference type="PROSITE" id="PS50932"/>
    </source>
</evidence>
<feature type="compositionally biased region" description="Low complexity" evidence="4">
    <location>
        <begin position="374"/>
        <end position="388"/>
    </location>
</feature>
<evidence type="ECO:0000256" key="3">
    <source>
        <dbReference type="ARBA" id="ARBA00023163"/>
    </source>
</evidence>
<evidence type="ECO:0000313" key="6">
    <source>
        <dbReference type="EMBL" id="NEG71590.1"/>
    </source>
</evidence>
<keyword evidence="1" id="KW-0805">Transcription regulation</keyword>
<dbReference type="CDD" id="cd06267">
    <property type="entry name" value="PBP1_LacI_sugar_binding-like"/>
    <property type="match status" value="1"/>
</dbReference>
<accession>A0A7K3TBR8</accession>
<dbReference type="SUPFAM" id="SSF47413">
    <property type="entry name" value="lambda repressor-like DNA-binding domains"/>
    <property type="match status" value="1"/>
</dbReference>
<dbReference type="Pfam" id="PF00356">
    <property type="entry name" value="LacI"/>
    <property type="match status" value="1"/>
</dbReference>
<dbReference type="InterPro" id="IPR000843">
    <property type="entry name" value="HTH_LacI"/>
</dbReference>
<protein>
    <submittedName>
        <fullName evidence="6">LacI family DNA-binding transcriptional regulator</fullName>
    </submittedName>
</protein>
<dbReference type="EMBL" id="WHZX01000003">
    <property type="protein sequence ID" value="NEG71590.1"/>
    <property type="molecule type" value="Genomic_DNA"/>
</dbReference>
<feature type="compositionally biased region" description="Polar residues" evidence="4">
    <location>
        <begin position="389"/>
        <end position="423"/>
    </location>
</feature>
<sequence length="436" mass="46718">MTARRDDRRYTGLRWIALDCNDEQMTEDGMAAQRHVTMNDVAKRAGVSLKTVSNVVNGYRFVRDATRRKVLDAIDELGYSVNVVAKSLREGRSNVIGISLPDMRLPYFAELYSCLAGEARAAGRRVIFAPSGVSRTNELDVLHGSFASLIDGLILSPKYLTGGDADKLNVDYPIVLIGEQMRTNARDRVITENEHGIYRATASLVAKGCRRIAVVGVGGKGVASEPMRLRGYRHALEDTGIALDTSLEIPADIWYQPAGADAVGVLFRDGLRVDGIVCMNDLLAMGVMQELRRRGVLVPDDVKVVGYDDSIDAQYFAPSLSSVDPDLRSVARTAIALLCARIDGVDPSSIDALRSVIPSPNASSQTTVSSVAPSVTAASESSESPAASRTGSYVVSRTGSSRSDAAANSGTPESVTGYVTVTVPSKLVERESTAVR</sequence>
<dbReference type="InterPro" id="IPR046335">
    <property type="entry name" value="LacI/GalR-like_sensor"/>
</dbReference>
<dbReference type="InterPro" id="IPR010982">
    <property type="entry name" value="Lambda_DNA-bd_dom_sf"/>
</dbReference>
<dbReference type="InterPro" id="IPR028082">
    <property type="entry name" value="Peripla_BP_I"/>
</dbReference>